<name>A0A0F3IVH3_9PROT</name>
<evidence type="ECO:0000313" key="4">
    <source>
        <dbReference type="Proteomes" id="UP000033774"/>
    </source>
</evidence>
<dbReference type="PROSITE" id="PS50206">
    <property type="entry name" value="RHODANESE_3"/>
    <property type="match status" value="1"/>
</dbReference>
<keyword evidence="1" id="KW-0059">Arsenical resistance</keyword>
<keyword evidence="4" id="KW-1185">Reference proteome</keyword>
<dbReference type="SUPFAM" id="SSF52788">
    <property type="entry name" value="Phosphotyrosine protein phosphatases I"/>
    <property type="match status" value="1"/>
</dbReference>
<dbReference type="EMBL" id="LAJY01000068">
    <property type="protein sequence ID" value="KJV10632.1"/>
    <property type="molecule type" value="Genomic_DNA"/>
</dbReference>
<dbReference type="PATRIC" id="fig|552518.3.peg.4023"/>
<accession>A0A0F3IVH3</accession>
<protein>
    <recommendedName>
        <fullName evidence="2">Rhodanese domain-containing protein</fullName>
    </recommendedName>
</protein>
<dbReference type="PANTHER" id="PTHR43428:SF1">
    <property type="entry name" value="ARSENATE REDUCTASE"/>
    <property type="match status" value="1"/>
</dbReference>
<evidence type="ECO:0000313" key="3">
    <source>
        <dbReference type="EMBL" id="KJV10632.1"/>
    </source>
</evidence>
<dbReference type="PANTHER" id="PTHR43428">
    <property type="entry name" value="ARSENATE REDUCTASE"/>
    <property type="match status" value="1"/>
</dbReference>
<dbReference type="Gene3D" id="3.40.50.2300">
    <property type="match status" value="1"/>
</dbReference>
<organism evidence="3 4">
    <name type="scientific">Elstera litoralis</name>
    <dbReference type="NCBI Taxonomy" id="552518"/>
    <lineage>
        <taxon>Bacteria</taxon>
        <taxon>Pseudomonadati</taxon>
        <taxon>Pseudomonadota</taxon>
        <taxon>Alphaproteobacteria</taxon>
        <taxon>Rhodospirillales</taxon>
        <taxon>Rhodospirillaceae</taxon>
        <taxon>Elstera</taxon>
    </lineage>
</organism>
<dbReference type="GO" id="GO:0046685">
    <property type="term" value="P:response to arsenic-containing substance"/>
    <property type="evidence" value="ECO:0007669"/>
    <property type="project" value="UniProtKB-KW"/>
</dbReference>
<dbReference type="InterPro" id="IPR036196">
    <property type="entry name" value="Ptyr_pPase_sf"/>
</dbReference>
<reference evidence="3 4" key="1">
    <citation type="submission" date="2015-03" db="EMBL/GenBank/DDBJ databases">
        <title>Draft genome sequence of Elstera litoralis.</title>
        <authorList>
            <person name="Rahalkar M.C."/>
            <person name="Dhakephalkar P.K."/>
            <person name="Pore S.D."/>
            <person name="Arora P."/>
            <person name="Kapse N.G."/>
            <person name="Pandit P.S."/>
        </authorList>
    </citation>
    <scope>NUCLEOTIDE SEQUENCE [LARGE SCALE GENOMIC DNA]</scope>
    <source>
        <strain evidence="3 4">Dia-1</strain>
    </source>
</reference>
<sequence length="133" mass="14939">MLFMCTYNAVRSPMAAALLRLSHGKKVYVASAGVRAGEADGFVMAAMAELGADLRRHYPTLLEDLEDTNFDLIVTLSPEAHHRALELTRTQSVEVEYWPTEDPSVAEGNREERLAAYRMVRDKLADRIADRFP</sequence>
<gene>
    <name evidence="3" type="ORF">VZ95_03640</name>
</gene>
<feature type="domain" description="Rhodanese" evidence="2">
    <location>
        <begin position="3"/>
        <end position="46"/>
    </location>
</feature>
<dbReference type="InterPro" id="IPR001763">
    <property type="entry name" value="Rhodanese-like_dom"/>
</dbReference>
<dbReference type="Pfam" id="PF01451">
    <property type="entry name" value="LMWPc"/>
    <property type="match status" value="1"/>
</dbReference>
<dbReference type="Proteomes" id="UP000033774">
    <property type="component" value="Unassembled WGS sequence"/>
</dbReference>
<evidence type="ECO:0000256" key="1">
    <source>
        <dbReference type="ARBA" id="ARBA00022849"/>
    </source>
</evidence>
<dbReference type="InterPro" id="IPR023485">
    <property type="entry name" value="Ptyr_pPase"/>
</dbReference>
<comment type="caution">
    <text evidence="3">The sequence shown here is derived from an EMBL/GenBank/DDBJ whole genome shotgun (WGS) entry which is preliminary data.</text>
</comment>
<proteinExistence type="predicted"/>
<evidence type="ECO:0000259" key="2">
    <source>
        <dbReference type="PROSITE" id="PS50206"/>
    </source>
</evidence>
<dbReference type="AlphaFoldDB" id="A0A0F3IVH3"/>
<dbReference type="SMART" id="SM00226">
    <property type="entry name" value="LMWPc"/>
    <property type="match status" value="1"/>
</dbReference>